<name>A0A813PZ36_ADIRI</name>
<evidence type="ECO:0000313" key="3">
    <source>
        <dbReference type="EMBL" id="CAF0755980.1"/>
    </source>
</evidence>
<dbReference type="AlphaFoldDB" id="A0A813PZ36"/>
<proteinExistence type="predicted"/>
<dbReference type="Proteomes" id="UP000663852">
    <property type="component" value="Unassembled WGS sequence"/>
</dbReference>
<dbReference type="OrthoDB" id="3364966at2759"/>
<gene>
    <name evidence="3" type="ORF">EDS130_LOCUS2547</name>
</gene>
<keyword evidence="2" id="KW-1133">Transmembrane helix</keyword>
<evidence type="ECO:0000256" key="1">
    <source>
        <dbReference type="SAM" id="MobiDB-lite"/>
    </source>
</evidence>
<dbReference type="EMBL" id="CAJNOJ010000006">
    <property type="protein sequence ID" value="CAF0755980.1"/>
    <property type="molecule type" value="Genomic_DNA"/>
</dbReference>
<accession>A0A813PZ36</accession>
<organism evidence="3 4">
    <name type="scientific">Adineta ricciae</name>
    <name type="common">Rotifer</name>
    <dbReference type="NCBI Taxonomy" id="249248"/>
    <lineage>
        <taxon>Eukaryota</taxon>
        <taxon>Metazoa</taxon>
        <taxon>Spiralia</taxon>
        <taxon>Gnathifera</taxon>
        <taxon>Rotifera</taxon>
        <taxon>Eurotatoria</taxon>
        <taxon>Bdelloidea</taxon>
        <taxon>Adinetida</taxon>
        <taxon>Adinetidae</taxon>
        <taxon>Adineta</taxon>
    </lineage>
</organism>
<keyword evidence="2" id="KW-0812">Transmembrane</keyword>
<feature type="transmembrane region" description="Helical" evidence="2">
    <location>
        <begin position="54"/>
        <end position="72"/>
    </location>
</feature>
<comment type="caution">
    <text evidence="3">The sequence shown here is derived from an EMBL/GenBank/DDBJ whole genome shotgun (WGS) entry which is preliminary data.</text>
</comment>
<protein>
    <recommendedName>
        <fullName evidence="5">Transmembrane protein</fullName>
    </recommendedName>
</protein>
<keyword evidence="2" id="KW-0472">Membrane</keyword>
<evidence type="ECO:0000313" key="4">
    <source>
        <dbReference type="Proteomes" id="UP000663852"/>
    </source>
</evidence>
<evidence type="ECO:0008006" key="5">
    <source>
        <dbReference type="Google" id="ProtNLM"/>
    </source>
</evidence>
<sequence>MRQQHESELEMELIPRQTSIGIDSASVSSSTTISSSSPSSSSTKSPFGFMNSSSTVWFIPIIFALATFYMYILSTNAPPLNTEADSYDIEY</sequence>
<evidence type="ECO:0000256" key="2">
    <source>
        <dbReference type="SAM" id="Phobius"/>
    </source>
</evidence>
<feature type="compositionally biased region" description="Low complexity" evidence="1">
    <location>
        <begin position="18"/>
        <end position="45"/>
    </location>
</feature>
<feature type="region of interest" description="Disordered" evidence="1">
    <location>
        <begin position="1"/>
        <end position="47"/>
    </location>
</feature>
<reference evidence="3" key="1">
    <citation type="submission" date="2021-02" db="EMBL/GenBank/DDBJ databases">
        <authorList>
            <person name="Nowell W R."/>
        </authorList>
    </citation>
    <scope>NUCLEOTIDE SEQUENCE</scope>
</reference>